<evidence type="ECO:0000313" key="3">
    <source>
        <dbReference type="EMBL" id="KAG5916984.1"/>
    </source>
</evidence>
<proteinExistence type="predicted"/>
<keyword evidence="4" id="KW-1185">Reference proteome</keyword>
<feature type="region of interest" description="Disordered" evidence="1">
    <location>
        <begin position="1"/>
        <end position="63"/>
    </location>
</feature>
<feature type="region of interest" description="Disordered" evidence="1">
    <location>
        <begin position="80"/>
        <end position="219"/>
    </location>
</feature>
<protein>
    <recommendedName>
        <fullName evidence="2">N-acetyltransferase ESCO zinc-finger domain-containing protein</fullName>
    </recommendedName>
</protein>
<evidence type="ECO:0000259" key="2">
    <source>
        <dbReference type="Pfam" id="PF13878"/>
    </source>
</evidence>
<feature type="compositionally biased region" description="Basic residues" evidence="1">
    <location>
        <begin position="205"/>
        <end position="218"/>
    </location>
</feature>
<feature type="domain" description="N-acetyltransferase ESCO zinc-finger" evidence="2">
    <location>
        <begin position="221"/>
        <end position="259"/>
    </location>
</feature>
<sequence>MMISSSPEFAITKPGMPPPHLLRKRDKPLRTYSRKCASAAPEPRDEPPAKKARSGFPDVHSPPSTRLVVLIPAAPAAAFERDTLSFPDGGEAPRSSILDYFRPLPAEARPPSQKPRSADKQTDSAANNGDATPCVRERGRTPRLLKIGSPPLRSETPSNDARGLSGRDDDGADGNASSSSDRIAKGGTAPSGQTGGTRDRVFHKDRNKHRGRPARRARAVQTTLNISSRAPFAECRVCDTVWNPLYPDDVRFHERRHKALLRRERKREAEKL</sequence>
<dbReference type="OrthoDB" id="19981at2759"/>
<evidence type="ECO:0000313" key="4">
    <source>
        <dbReference type="Proteomes" id="UP000811619"/>
    </source>
</evidence>
<organism evidence="3 4">
    <name type="scientific">Claviceps africana</name>
    <dbReference type="NCBI Taxonomy" id="83212"/>
    <lineage>
        <taxon>Eukaryota</taxon>
        <taxon>Fungi</taxon>
        <taxon>Dikarya</taxon>
        <taxon>Ascomycota</taxon>
        <taxon>Pezizomycotina</taxon>
        <taxon>Sordariomycetes</taxon>
        <taxon>Hypocreomycetidae</taxon>
        <taxon>Hypocreales</taxon>
        <taxon>Clavicipitaceae</taxon>
        <taxon>Claviceps</taxon>
    </lineage>
</organism>
<dbReference type="AlphaFoldDB" id="A0A8K0NG72"/>
<reference evidence="3" key="1">
    <citation type="journal article" date="2020" name="bioRxiv">
        <title>Whole genome comparisons of ergot fungi reveals the divergence and evolution of species within the genus Claviceps are the result of varying mechanisms driving genome evolution and host range expansion.</title>
        <authorList>
            <person name="Wyka S.A."/>
            <person name="Mondo S.J."/>
            <person name="Liu M."/>
            <person name="Dettman J."/>
            <person name="Nalam V."/>
            <person name="Broders K.D."/>
        </authorList>
    </citation>
    <scope>NUCLEOTIDE SEQUENCE</scope>
    <source>
        <strain evidence="3">CCC 489</strain>
    </source>
</reference>
<dbReference type="InterPro" id="IPR028005">
    <property type="entry name" value="AcTrfase_ESCO_Znf_dom"/>
</dbReference>
<comment type="caution">
    <text evidence="3">The sequence shown here is derived from an EMBL/GenBank/DDBJ whole genome shotgun (WGS) entry which is preliminary data.</text>
</comment>
<dbReference type="Proteomes" id="UP000811619">
    <property type="component" value="Unassembled WGS sequence"/>
</dbReference>
<gene>
    <name evidence="3" type="ORF">E4U42_007424</name>
</gene>
<accession>A0A8K0NG72</accession>
<dbReference type="EMBL" id="SRPY01000847">
    <property type="protein sequence ID" value="KAG5916984.1"/>
    <property type="molecule type" value="Genomic_DNA"/>
</dbReference>
<evidence type="ECO:0000256" key="1">
    <source>
        <dbReference type="SAM" id="MobiDB-lite"/>
    </source>
</evidence>
<name>A0A8K0NG72_9HYPO</name>
<dbReference type="Pfam" id="PF13878">
    <property type="entry name" value="zf-C2H2_3"/>
    <property type="match status" value="1"/>
</dbReference>